<accession>A0ABS6ILI8</accession>
<protein>
    <submittedName>
        <fullName evidence="2">Uncharacterized protein</fullName>
    </submittedName>
</protein>
<comment type="caution">
    <text evidence="2">The sequence shown here is derived from an EMBL/GenBank/DDBJ whole genome shotgun (WGS) entry which is preliminary data.</text>
</comment>
<gene>
    <name evidence="2" type="ORF">KQ910_15470</name>
</gene>
<proteinExistence type="predicted"/>
<evidence type="ECO:0000313" key="3">
    <source>
        <dbReference type="Proteomes" id="UP000727907"/>
    </source>
</evidence>
<name>A0ABS6ILI8_9HYPH</name>
<evidence type="ECO:0000256" key="1">
    <source>
        <dbReference type="SAM" id="MobiDB-lite"/>
    </source>
</evidence>
<dbReference type="EMBL" id="JAHOPB010000001">
    <property type="protein sequence ID" value="MBU8875173.1"/>
    <property type="molecule type" value="Genomic_DNA"/>
</dbReference>
<organism evidence="2 3">
    <name type="scientific">Reyranella humidisoli</name>
    <dbReference type="NCBI Taxonomy" id="2849149"/>
    <lineage>
        <taxon>Bacteria</taxon>
        <taxon>Pseudomonadati</taxon>
        <taxon>Pseudomonadota</taxon>
        <taxon>Alphaproteobacteria</taxon>
        <taxon>Hyphomicrobiales</taxon>
        <taxon>Reyranellaceae</taxon>
        <taxon>Reyranella</taxon>
    </lineage>
</organism>
<dbReference type="Proteomes" id="UP000727907">
    <property type="component" value="Unassembled WGS sequence"/>
</dbReference>
<feature type="region of interest" description="Disordered" evidence="1">
    <location>
        <begin position="36"/>
        <end position="117"/>
    </location>
</feature>
<feature type="region of interest" description="Disordered" evidence="1">
    <location>
        <begin position="1"/>
        <end position="23"/>
    </location>
</feature>
<dbReference type="RefSeq" id="WP_216961993.1">
    <property type="nucleotide sequence ID" value="NZ_JAHOPB010000001.1"/>
</dbReference>
<keyword evidence="3" id="KW-1185">Reference proteome</keyword>
<reference evidence="2 3" key="1">
    <citation type="submission" date="2021-06" db="EMBL/GenBank/DDBJ databases">
        <authorList>
            <person name="Lee D.H."/>
        </authorList>
    </citation>
    <scope>NUCLEOTIDE SEQUENCE [LARGE SCALE GENOMIC DNA]</scope>
    <source>
        <strain evidence="2 3">MMS21-HV4-11</strain>
    </source>
</reference>
<evidence type="ECO:0000313" key="2">
    <source>
        <dbReference type="EMBL" id="MBU8875173.1"/>
    </source>
</evidence>
<sequence>MQPHPVLIAEAKKPLPGVKTSERPATAAEIVGKLLAPGASNPDVPLPHPDLSEQFSARSESGGPLKGPTPYGRPETGGGVLGFRMPIPVERSGNGPTTTSSPGAIGPTLPLEGAARP</sequence>